<gene>
    <name evidence="1" type="ORF">KM92DES2_11611</name>
</gene>
<protein>
    <recommendedName>
        <fullName evidence="2">Transposase</fullName>
    </recommendedName>
</protein>
<evidence type="ECO:0008006" key="2">
    <source>
        <dbReference type="Google" id="ProtNLM"/>
    </source>
</evidence>
<organism evidence="1">
    <name type="scientific">uncultured Desulfovibrio sp</name>
    <dbReference type="NCBI Taxonomy" id="167968"/>
    <lineage>
        <taxon>Bacteria</taxon>
        <taxon>Pseudomonadati</taxon>
        <taxon>Thermodesulfobacteriota</taxon>
        <taxon>Desulfovibrionia</taxon>
        <taxon>Desulfovibrionales</taxon>
        <taxon>Desulfovibrionaceae</taxon>
        <taxon>Desulfovibrio</taxon>
        <taxon>environmental samples</taxon>
    </lineage>
</organism>
<evidence type="ECO:0000313" key="1">
    <source>
        <dbReference type="EMBL" id="SBW02134.1"/>
    </source>
</evidence>
<reference evidence="1" key="1">
    <citation type="submission" date="2016-04" db="EMBL/GenBank/DDBJ databases">
        <authorList>
            <person name="Evans L.H."/>
            <person name="Alamgir A."/>
            <person name="Owens N."/>
            <person name="Weber N.D."/>
            <person name="Virtaneva K."/>
            <person name="Barbian K."/>
            <person name="Babar A."/>
            <person name="Rosenke K."/>
        </authorList>
    </citation>
    <scope>NUCLEOTIDE SEQUENCE</scope>
    <source>
        <strain evidence="1">92-2</strain>
    </source>
</reference>
<sequence length="43" mass="4852">MVRSARFELTAFGSGGQRSIQLSYERIRTFLICFVLAAVKAWA</sequence>
<dbReference type="EMBL" id="FLUP01000001">
    <property type="protein sequence ID" value="SBW02134.1"/>
    <property type="molecule type" value="Genomic_DNA"/>
</dbReference>
<name>A0A212JRM9_9BACT</name>
<dbReference type="AlphaFoldDB" id="A0A212JRM9"/>
<proteinExistence type="predicted"/>
<accession>A0A212JRM9</accession>